<keyword evidence="5 7" id="KW-0378">Hydrolase</keyword>
<comment type="similarity">
    <text evidence="7">Belongs to the RnpA family.</text>
</comment>
<keyword evidence="6 7" id="KW-0694">RNA-binding</keyword>
<feature type="region of interest" description="Disordered" evidence="9">
    <location>
        <begin position="37"/>
        <end position="56"/>
    </location>
</feature>
<keyword evidence="2 7" id="KW-0819">tRNA processing</keyword>
<dbReference type="InterPro" id="IPR020568">
    <property type="entry name" value="Ribosomal_Su5_D2-typ_SF"/>
</dbReference>
<evidence type="ECO:0000256" key="1">
    <source>
        <dbReference type="ARBA" id="ARBA00002663"/>
    </source>
</evidence>
<dbReference type="HAMAP" id="MF_00227">
    <property type="entry name" value="RNase_P"/>
    <property type="match status" value="1"/>
</dbReference>
<dbReference type="EC" id="3.1.26.5" evidence="7 8"/>
<dbReference type="PROSITE" id="PS00648">
    <property type="entry name" value="RIBONUCLEASE_P"/>
    <property type="match status" value="1"/>
</dbReference>
<dbReference type="RefSeq" id="WP_203900676.1">
    <property type="nucleotide sequence ID" value="NZ_BOPF01000014.1"/>
</dbReference>
<dbReference type="InterPro" id="IPR014721">
    <property type="entry name" value="Ribsml_uS5_D2-typ_fold_subgr"/>
</dbReference>
<evidence type="ECO:0000313" key="11">
    <source>
        <dbReference type="Proteomes" id="UP000619260"/>
    </source>
</evidence>
<reference evidence="10" key="1">
    <citation type="submission" date="2021-01" db="EMBL/GenBank/DDBJ databases">
        <title>Whole genome shotgun sequence of Virgisporangium aliadipatigenens NBRC 105644.</title>
        <authorList>
            <person name="Komaki H."/>
            <person name="Tamura T."/>
        </authorList>
    </citation>
    <scope>NUCLEOTIDE SEQUENCE</scope>
    <source>
        <strain evidence="10">NBRC 105644</strain>
    </source>
</reference>
<keyword evidence="3 7" id="KW-0540">Nuclease</keyword>
<comment type="function">
    <text evidence="1 7">RNaseP catalyzes the removal of the 5'-leader sequence from pre-tRNA to produce the mature 5'-terminus. It can also cleave other RNA substrates such as 4.5S RNA. The protein component plays an auxiliary but essential role in vivo by binding to the 5'-leader sequence and broadening the substrate specificity of the ribozyme.</text>
</comment>
<dbReference type="GO" id="GO:0042781">
    <property type="term" value="F:3'-tRNA processing endoribonuclease activity"/>
    <property type="evidence" value="ECO:0007669"/>
    <property type="project" value="TreeGrafter"/>
</dbReference>
<dbReference type="NCBIfam" id="TIGR00188">
    <property type="entry name" value="rnpA"/>
    <property type="match status" value="1"/>
</dbReference>
<evidence type="ECO:0000313" key="10">
    <source>
        <dbReference type="EMBL" id="GIJ47148.1"/>
    </source>
</evidence>
<organism evidence="10 11">
    <name type="scientific">Virgisporangium aliadipatigenens</name>
    <dbReference type="NCBI Taxonomy" id="741659"/>
    <lineage>
        <taxon>Bacteria</taxon>
        <taxon>Bacillati</taxon>
        <taxon>Actinomycetota</taxon>
        <taxon>Actinomycetes</taxon>
        <taxon>Micromonosporales</taxon>
        <taxon>Micromonosporaceae</taxon>
        <taxon>Virgisporangium</taxon>
    </lineage>
</organism>
<dbReference type="InterPro" id="IPR020539">
    <property type="entry name" value="RNase_P_CS"/>
</dbReference>
<evidence type="ECO:0000256" key="7">
    <source>
        <dbReference type="HAMAP-Rule" id="MF_00227"/>
    </source>
</evidence>
<evidence type="ECO:0000256" key="5">
    <source>
        <dbReference type="ARBA" id="ARBA00022801"/>
    </source>
</evidence>
<dbReference type="AlphaFoldDB" id="A0A8J3YN72"/>
<sequence>MLAAAHRLRRRADFAATVRGGRRASKGALVVHMLVPGVRHPGDDSEPARPVEPTPPRAGFVVSRAVGGATVRNLVKRRLRHLMRERIAAFPSGTTLVVRALPLASSRTFPQMEKDLDEALARATAARRR</sequence>
<dbReference type="PANTHER" id="PTHR33992:SF1">
    <property type="entry name" value="RIBONUCLEASE P PROTEIN COMPONENT"/>
    <property type="match status" value="1"/>
</dbReference>
<proteinExistence type="inferred from homology"/>
<dbReference type="GO" id="GO:0001682">
    <property type="term" value="P:tRNA 5'-leader removal"/>
    <property type="evidence" value="ECO:0007669"/>
    <property type="project" value="UniProtKB-UniRule"/>
</dbReference>
<dbReference type="Pfam" id="PF00825">
    <property type="entry name" value="Ribonuclease_P"/>
    <property type="match status" value="1"/>
</dbReference>
<comment type="catalytic activity">
    <reaction evidence="7">
        <text>Endonucleolytic cleavage of RNA, removing 5'-extranucleotides from tRNA precursor.</text>
        <dbReference type="EC" id="3.1.26.5"/>
    </reaction>
</comment>
<evidence type="ECO:0000256" key="4">
    <source>
        <dbReference type="ARBA" id="ARBA00022759"/>
    </source>
</evidence>
<name>A0A8J3YN72_9ACTN</name>
<accession>A0A8J3YN72</accession>
<dbReference type="Gene3D" id="3.30.230.10">
    <property type="match status" value="1"/>
</dbReference>
<dbReference type="SUPFAM" id="SSF54211">
    <property type="entry name" value="Ribosomal protein S5 domain 2-like"/>
    <property type="match status" value="1"/>
</dbReference>
<dbReference type="PANTHER" id="PTHR33992">
    <property type="entry name" value="RIBONUCLEASE P PROTEIN COMPONENT"/>
    <property type="match status" value="1"/>
</dbReference>
<gene>
    <name evidence="7 10" type="primary">rnpA</name>
    <name evidence="10" type="ORF">Val02_40340</name>
</gene>
<dbReference type="GO" id="GO:0030677">
    <property type="term" value="C:ribonuclease P complex"/>
    <property type="evidence" value="ECO:0007669"/>
    <property type="project" value="TreeGrafter"/>
</dbReference>
<evidence type="ECO:0000256" key="2">
    <source>
        <dbReference type="ARBA" id="ARBA00022694"/>
    </source>
</evidence>
<comment type="subunit">
    <text evidence="7">Consists of a catalytic RNA component (M1 or rnpB) and a protein subunit.</text>
</comment>
<dbReference type="Proteomes" id="UP000619260">
    <property type="component" value="Unassembled WGS sequence"/>
</dbReference>
<protein>
    <recommendedName>
        <fullName evidence="7 8">Ribonuclease P protein component</fullName>
        <shortName evidence="7">RNase P protein</shortName>
        <shortName evidence="7">RNaseP protein</shortName>
        <ecNumber evidence="7 8">3.1.26.5</ecNumber>
    </recommendedName>
    <alternativeName>
        <fullName evidence="7">Protein C5</fullName>
    </alternativeName>
</protein>
<evidence type="ECO:0000256" key="9">
    <source>
        <dbReference type="SAM" id="MobiDB-lite"/>
    </source>
</evidence>
<dbReference type="GO" id="GO:0000049">
    <property type="term" value="F:tRNA binding"/>
    <property type="evidence" value="ECO:0007669"/>
    <property type="project" value="UniProtKB-UniRule"/>
</dbReference>
<evidence type="ECO:0000256" key="6">
    <source>
        <dbReference type="ARBA" id="ARBA00022884"/>
    </source>
</evidence>
<dbReference type="GO" id="GO:0004526">
    <property type="term" value="F:ribonuclease P activity"/>
    <property type="evidence" value="ECO:0007669"/>
    <property type="project" value="UniProtKB-UniRule"/>
</dbReference>
<keyword evidence="11" id="KW-1185">Reference proteome</keyword>
<dbReference type="EMBL" id="BOPF01000014">
    <property type="protein sequence ID" value="GIJ47148.1"/>
    <property type="molecule type" value="Genomic_DNA"/>
</dbReference>
<keyword evidence="4 7" id="KW-0255">Endonuclease</keyword>
<evidence type="ECO:0000256" key="8">
    <source>
        <dbReference type="NCBIfam" id="TIGR00188"/>
    </source>
</evidence>
<comment type="caution">
    <text evidence="10">The sequence shown here is derived from an EMBL/GenBank/DDBJ whole genome shotgun (WGS) entry which is preliminary data.</text>
</comment>
<feature type="compositionally biased region" description="Basic and acidic residues" evidence="9">
    <location>
        <begin position="40"/>
        <end position="49"/>
    </location>
</feature>
<evidence type="ECO:0000256" key="3">
    <source>
        <dbReference type="ARBA" id="ARBA00022722"/>
    </source>
</evidence>
<dbReference type="InterPro" id="IPR000100">
    <property type="entry name" value="RNase_P"/>
</dbReference>